<evidence type="ECO:0000313" key="1">
    <source>
        <dbReference type="EMBL" id="KAF4045052.1"/>
    </source>
</evidence>
<gene>
    <name evidence="1" type="ORF">GN244_ATG02434</name>
</gene>
<proteinExistence type="predicted"/>
<organism evidence="1 2">
    <name type="scientific">Phytophthora infestans</name>
    <name type="common">Potato late blight agent</name>
    <name type="synonym">Botrytis infestans</name>
    <dbReference type="NCBI Taxonomy" id="4787"/>
    <lineage>
        <taxon>Eukaryota</taxon>
        <taxon>Sar</taxon>
        <taxon>Stramenopiles</taxon>
        <taxon>Oomycota</taxon>
        <taxon>Peronosporomycetes</taxon>
        <taxon>Peronosporales</taxon>
        <taxon>Peronosporaceae</taxon>
        <taxon>Phytophthora</taxon>
    </lineage>
</organism>
<keyword evidence="2" id="KW-1185">Reference proteome</keyword>
<protein>
    <submittedName>
        <fullName evidence="1">Uncharacterized protein</fullName>
    </submittedName>
</protein>
<name>A0A833WLW7_PHYIN</name>
<comment type="caution">
    <text evidence="1">The sequence shown here is derived from an EMBL/GenBank/DDBJ whole genome shotgun (WGS) entry which is preliminary data.</text>
</comment>
<sequence>MATGQGAWFYLSGDGRPGAARPCRTMCRLLASRHGEDKRRFGVRNADSARNLDVFVSRFCGGAAIASGVTLVQTIPL</sequence>
<evidence type="ECO:0000313" key="2">
    <source>
        <dbReference type="Proteomes" id="UP000602510"/>
    </source>
</evidence>
<dbReference type="AlphaFoldDB" id="A0A833WLW7"/>
<dbReference type="Proteomes" id="UP000602510">
    <property type="component" value="Unassembled WGS sequence"/>
</dbReference>
<accession>A0A833WLW7</accession>
<dbReference type="EMBL" id="WSZM01000055">
    <property type="protein sequence ID" value="KAF4045052.1"/>
    <property type="molecule type" value="Genomic_DNA"/>
</dbReference>
<reference evidence="1" key="1">
    <citation type="submission" date="2020-04" db="EMBL/GenBank/DDBJ databases">
        <title>Hybrid Assembly of Korean Phytophthora infestans isolates.</title>
        <authorList>
            <person name="Prokchorchik M."/>
            <person name="Lee Y."/>
            <person name="Seo J."/>
            <person name="Cho J.-H."/>
            <person name="Park Y.-E."/>
            <person name="Jang D.-C."/>
            <person name="Im J.-S."/>
            <person name="Choi J.-G."/>
            <person name="Park H.-J."/>
            <person name="Lee G.-B."/>
            <person name="Lee Y.-G."/>
            <person name="Hong S.-Y."/>
            <person name="Cho K."/>
            <person name="Sohn K.H."/>
        </authorList>
    </citation>
    <scope>NUCLEOTIDE SEQUENCE</scope>
    <source>
        <strain evidence="1">KR_1_A1</strain>
    </source>
</reference>